<dbReference type="SMART" id="SM00220">
    <property type="entry name" value="S_TKc"/>
    <property type="match status" value="1"/>
</dbReference>
<dbReference type="SUPFAM" id="SSF56112">
    <property type="entry name" value="Protein kinase-like (PK-like)"/>
    <property type="match status" value="1"/>
</dbReference>
<evidence type="ECO:0000313" key="10">
    <source>
        <dbReference type="Proteomes" id="UP001255856"/>
    </source>
</evidence>
<feature type="compositionally biased region" description="Polar residues" evidence="7">
    <location>
        <begin position="614"/>
        <end position="628"/>
    </location>
</feature>
<feature type="region of interest" description="Disordered" evidence="7">
    <location>
        <begin position="1132"/>
        <end position="1183"/>
    </location>
</feature>
<organism evidence="9 10">
    <name type="scientific">Prototheca wickerhamii</name>
    <dbReference type="NCBI Taxonomy" id="3111"/>
    <lineage>
        <taxon>Eukaryota</taxon>
        <taxon>Viridiplantae</taxon>
        <taxon>Chlorophyta</taxon>
        <taxon>core chlorophytes</taxon>
        <taxon>Trebouxiophyceae</taxon>
        <taxon>Chlorellales</taxon>
        <taxon>Chlorellaceae</taxon>
        <taxon>Prototheca</taxon>
    </lineage>
</organism>
<dbReference type="PROSITE" id="PS00107">
    <property type="entry name" value="PROTEIN_KINASE_ATP"/>
    <property type="match status" value="1"/>
</dbReference>
<keyword evidence="10" id="KW-1185">Reference proteome</keyword>
<dbReference type="PROSITE" id="PS00108">
    <property type="entry name" value="PROTEIN_KINASE_ST"/>
    <property type="match status" value="1"/>
</dbReference>
<reference evidence="9" key="1">
    <citation type="submission" date="2021-01" db="EMBL/GenBank/DDBJ databases">
        <authorList>
            <person name="Eckstrom K.M.E."/>
        </authorList>
    </citation>
    <scope>NUCLEOTIDE SEQUENCE</scope>
    <source>
        <strain evidence="9">UVCC 0001</strain>
    </source>
</reference>
<dbReference type="GO" id="GO:0004674">
    <property type="term" value="F:protein serine/threonine kinase activity"/>
    <property type="evidence" value="ECO:0007669"/>
    <property type="project" value="UniProtKB-KW"/>
</dbReference>
<dbReference type="InterPro" id="IPR008271">
    <property type="entry name" value="Ser/Thr_kinase_AS"/>
</dbReference>
<dbReference type="Gene3D" id="3.30.200.20">
    <property type="entry name" value="Phosphorylase Kinase, domain 1"/>
    <property type="match status" value="1"/>
</dbReference>
<keyword evidence="2" id="KW-0808">Transferase</keyword>
<evidence type="ECO:0000256" key="1">
    <source>
        <dbReference type="ARBA" id="ARBA00022527"/>
    </source>
</evidence>
<dbReference type="EMBL" id="JASFZW010000005">
    <property type="protein sequence ID" value="KAK2077887.1"/>
    <property type="molecule type" value="Genomic_DNA"/>
</dbReference>
<feature type="region of interest" description="Disordered" evidence="7">
    <location>
        <begin position="1069"/>
        <end position="1093"/>
    </location>
</feature>
<feature type="domain" description="Protein kinase" evidence="8">
    <location>
        <begin position="799"/>
        <end position="1127"/>
    </location>
</feature>
<dbReference type="Pfam" id="PF07714">
    <property type="entry name" value="PK_Tyr_Ser-Thr"/>
    <property type="match status" value="1"/>
</dbReference>
<evidence type="ECO:0000313" key="9">
    <source>
        <dbReference type="EMBL" id="KAK2077887.1"/>
    </source>
</evidence>
<dbReference type="GO" id="GO:0005524">
    <property type="term" value="F:ATP binding"/>
    <property type="evidence" value="ECO:0007669"/>
    <property type="project" value="UniProtKB-UniRule"/>
</dbReference>
<keyword evidence="4" id="KW-0418">Kinase</keyword>
<gene>
    <name evidence="9" type="ORF">QBZ16_003755</name>
</gene>
<dbReference type="AlphaFoldDB" id="A0AAD9IKI3"/>
<feature type="region of interest" description="Disordered" evidence="7">
    <location>
        <begin position="443"/>
        <end position="511"/>
    </location>
</feature>
<dbReference type="InterPro" id="IPR001245">
    <property type="entry name" value="Ser-Thr/Tyr_kinase_cat_dom"/>
</dbReference>
<protein>
    <recommendedName>
        <fullName evidence="8">Protein kinase domain-containing protein</fullName>
    </recommendedName>
</protein>
<accession>A0AAD9IKI3</accession>
<sequence>MASTPYGALPSAGLPLPTEAYTQGYGAAQALGMPPPAWGPGAIGAPVDAALLSGAGMLPGANGIELAAMSHLGGAAAFLGAGGWPQTLQPAAGGSMPLFAESSLLASSPGGSSLASQVAAGAAGLGPATLSSDSVTLEAPAAQGLPLAGTSPPVSGPVGSADFTQAAAQAFAGPHARVPAGLSPPAAAAVSGGSNASLNLGVPGLPPQAPPTGFLSTPYGLPMAAAQNALADASTKQQQWADMLEAVSRSARSASDAPTRALAAQQVQVAGAQLAAAHRDTQAAAARLQGLQAQQLQAQQRAHLQQQWQAHQAIQLQIQQLQHLQHLQQQHLAASLASVTPTSSTTTLPCVAQPLAGQLASLQLSGGGSSVAAPSPRRGGLEGINAMPFAGHPSRLPTPGPRGASSVVSATSPRSLQNPNAARELENNSGPFAAASAAASAAAPPAAGAPSGNPLMASSEPRNQPAARAPPAVPPSVSAFAAAAGMPPAAPQPSAASARRATAPSSAGLPAPPPATLAPAVSAFLGSVPSWLLSSQSGTIKVVLTSGGQFVSVGGAASLPAGSPVARAGRTDYTGGETRLVTLPLNCDLSTLGETVARVTGLPGQYAGVGGSDTGSQEANLNESSGSGATPRGGGPVLYRGVMRYRLPSDPCVWVDLLDDEDVQLMFDEWTEFSGGRRSSPKLHLYVQWVALSPGAPESAARRAGAVVAAAGAPVAGGCNMSLQVSHDLGLVDTVMEVDETASSAAQEREKAGFDEERRRSIEAGARPAQRRSFERRDRRSLDIINVVEKMELILAEDVTLARFLGSGGYGDVYLARWHSCEVAVKCLSPSLFFNGGDGTGASVNFAAIADLIREADLLGSLRHPNIVWVYGLVLPEAAATQAGARGREDGKPARGRDVLAAIAKGSAAAVVAPGALRPPALVVEYMAGGSLKGALARRADVVLSAGTRVMLAMDTAKGMAYLHAKNIIHFDLKSANLLLGFRDKRPICKVADFGLSKRKLDTYVSGVNSQRGTLPYTAPEVIRTPHRVTEKADVFSFAIIMWELWTGREPYENLNYHALMHQVSIPGSHVRPPTPGTPDWEDLTGSPKGPPLPAPGWDELMQRCWADDPVERPSFTDVLKELRAMVTKLKAAQRNAAGKPSPNAGPRPTSSIDEAEAVAGEASVGAPSMASAEPLATPDLSG</sequence>
<dbReference type="InterPro" id="IPR000719">
    <property type="entry name" value="Prot_kinase_dom"/>
</dbReference>
<dbReference type="InterPro" id="IPR017441">
    <property type="entry name" value="Protein_kinase_ATP_BS"/>
</dbReference>
<feature type="binding site" evidence="6">
    <location>
        <position position="826"/>
    </location>
    <ligand>
        <name>ATP</name>
        <dbReference type="ChEBI" id="CHEBI:30616"/>
    </ligand>
</feature>
<evidence type="ECO:0000256" key="4">
    <source>
        <dbReference type="ARBA" id="ARBA00022777"/>
    </source>
</evidence>
<feature type="compositionally biased region" description="Low complexity" evidence="7">
    <location>
        <begin position="443"/>
        <end position="452"/>
    </location>
</feature>
<feature type="compositionally biased region" description="Low complexity" evidence="7">
    <location>
        <begin position="465"/>
        <end position="509"/>
    </location>
</feature>
<dbReference type="GO" id="GO:0007165">
    <property type="term" value="P:signal transduction"/>
    <property type="evidence" value="ECO:0007669"/>
    <property type="project" value="TreeGrafter"/>
</dbReference>
<dbReference type="GO" id="GO:0005737">
    <property type="term" value="C:cytoplasm"/>
    <property type="evidence" value="ECO:0007669"/>
    <property type="project" value="TreeGrafter"/>
</dbReference>
<dbReference type="Gene3D" id="1.10.510.10">
    <property type="entry name" value="Transferase(Phosphotransferase) domain 1"/>
    <property type="match status" value="1"/>
</dbReference>
<name>A0AAD9IKI3_PROWI</name>
<dbReference type="InterPro" id="IPR011009">
    <property type="entry name" value="Kinase-like_dom_sf"/>
</dbReference>
<dbReference type="PANTHER" id="PTHR23257">
    <property type="entry name" value="SERINE-THREONINE PROTEIN KINASE"/>
    <property type="match status" value="1"/>
</dbReference>
<keyword evidence="3 6" id="KW-0547">Nucleotide-binding</keyword>
<dbReference type="PANTHER" id="PTHR23257:SF963">
    <property type="entry name" value="AT08303P"/>
    <property type="match status" value="1"/>
</dbReference>
<evidence type="ECO:0000256" key="2">
    <source>
        <dbReference type="ARBA" id="ARBA00022679"/>
    </source>
</evidence>
<evidence type="ECO:0000256" key="5">
    <source>
        <dbReference type="ARBA" id="ARBA00022840"/>
    </source>
</evidence>
<evidence type="ECO:0000256" key="6">
    <source>
        <dbReference type="PROSITE-ProRule" id="PRU10141"/>
    </source>
</evidence>
<feature type="compositionally biased region" description="Polar residues" evidence="7">
    <location>
        <begin position="406"/>
        <end position="420"/>
    </location>
</feature>
<comment type="caution">
    <text evidence="9">The sequence shown here is derived from an EMBL/GenBank/DDBJ whole genome shotgun (WGS) entry which is preliminary data.</text>
</comment>
<evidence type="ECO:0000259" key="8">
    <source>
        <dbReference type="PROSITE" id="PS50011"/>
    </source>
</evidence>
<keyword evidence="1" id="KW-0723">Serine/threonine-protein kinase</keyword>
<proteinExistence type="predicted"/>
<dbReference type="PROSITE" id="PS50011">
    <property type="entry name" value="PROTEIN_KINASE_DOM"/>
    <property type="match status" value="1"/>
</dbReference>
<feature type="region of interest" description="Disordered" evidence="7">
    <location>
        <begin position="609"/>
        <end position="633"/>
    </location>
</feature>
<evidence type="ECO:0000256" key="3">
    <source>
        <dbReference type="ARBA" id="ARBA00022741"/>
    </source>
</evidence>
<dbReference type="Proteomes" id="UP001255856">
    <property type="component" value="Unassembled WGS sequence"/>
</dbReference>
<feature type="region of interest" description="Disordered" evidence="7">
    <location>
        <begin position="365"/>
        <end position="426"/>
    </location>
</feature>
<evidence type="ECO:0000256" key="7">
    <source>
        <dbReference type="SAM" id="MobiDB-lite"/>
    </source>
</evidence>
<feature type="compositionally biased region" description="Low complexity" evidence="7">
    <location>
        <begin position="1158"/>
        <end position="1167"/>
    </location>
</feature>
<dbReference type="InterPro" id="IPR050167">
    <property type="entry name" value="Ser_Thr_protein_kinase"/>
</dbReference>
<keyword evidence="5 6" id="KW-0067">ATP-binding</keyword>